<dbReference type="Proteomes" id="UP000827549">
    <property type="component" value="Chromosome 7"/>
</dbReference>
<evidence type="ECO:0000313" key="2">
    <source>
        <dbReference type="EMBL" id="WOO85982.1"/>
    </source>
</evidence>
<protein>
    <submittedName>
        <fullName evidence="2">Uncharacterized protein</fullName>
    </submittedName>
</protein>
<feature type="compositionally biased region" description="Basic and acidic residues" evidence="1">
    <location>
        <begin position="694"/>
        <end position="713"/>
    </location>
</feature>
<feature type="compositionally biased region" description="Low complexity" evidence="1">
    <location>
        <begin position="165"/>
        <end position="177"/>
    </location>
</feature>
<sequence length="786" mass="86426">MVSGVRLLSARVPSSLGIHPETFDTMWWDIPEEFRTVEELKESLSLWFTPEVRDRIVQPIIVDHKSRVGPTGVKPACSPACEMRGEAAWSFTSGTDEHVDWAAVRRRVSGEVDGVAGGAIDVDSANATPSSKKHKNRKKKRKDTAAADDDGAVGGGAPTEENVVSCTTTSLPTTPSTPCANATVKPYHPLTLDSSDKDWHNGRGFLQGINNVTLNPVWQCDLTPIPVDEIQRRIIGLFRRPAGYMIVPGEKVPTMRFVEDMQKGLMDPHGPAAPRCSGTCDRPPERYFYTTASTHPLPIGEVMRLRDEVRDLANEHTMLSYCDRVRPSLAPGESRELRFGWDPMPSYTLPAGSDGDSTRYGLNSATPQQGDRDDDSLVTRTLSMFVTGGLRADDVDEGTALTARKKKKQKKKKTKKRTSNVAPAPAGLEEGERAGQDVEDDEAMAPVTGDMSTRSANVHRLADQTSEGSSPKAIQSLPCWNALVPRFEANILPGDREHAPGVLLGLNDRLEPAWYYDISDMASNQLKINLDRYFSGRGQLSFTTAITMDLTDNYGSAPTTCSWRCNRGNCDGQKPFFYTTVSLHAPDKQQLDRLIALNSSRSVDPVAEMVVDFTMRMGVPIDNPQEAARAISERAQSSSSRFRTFHPPGGPSSSGADAPRVEDLSDSWMNNSDEDKVRTATKKNRKKKSKGKGKQKEFKSHPEPRSDDVDSPPRDVSVLDDGSTHADDEMDAADLFRLATPSTAVPEAENPTRLTVLGRKQTCFCEECMNPPARYARLDDTDLEDD</sequence>
<dbReference type="AlphaFoldDB" id="A0AAF0YHY5"/>
<name>A0AAF0YHY5_9TREE</name>
<accession>A0AAF0YHY5</accession>
<evidence type="ECO:0000256" key="1">
    <source>
        <dbReference type="SAM" id="MobiDB-lite"/>
    </source>
</evidence>
<feature type="compositionally biased region" description="Polar residues" evidence="1">
    <location>
        <begin position="360"/>
        <end position="369"/>
    </location>
</feature>
<keyword evidence="3" id="KW-1185">Reference proteome</keyword>
<proteinExistence type="predicted"/>
<dbReference type="GeneID" id="87812631"/>
<feature type="region of interest" description="Disordered" evidence="1">
    <location>
        <begin position="401"/>
        <end position="438"/>
    </location>
</feature>
<feature type="compositionally biased region" description="Basic residues" evidence="1">
    <location>
        <begin position="131"/>
        <end position="142"/>
    </location>
</feature>
<gene>
    <name evidence="2" type="ORF">LOC62_07G009470</name>
</gene>
<organism evidence="2 3">
    <name type="scientific">Vanrija pseudolonga</name>
    <dbReference type="NCBI Taxonomy" id="143232"/>
    <lineage>
        <taxon>Eukaryota</taxon>
        <taxon>Fungi</taxon>
        <taxon>Dikarya</taxon>
        <taxon>Basidiomycota</taxon>
        <taxon>Agaricomycotina</taxon>
        <taxon>Tremellomycetes</taxon>
        <taxon>Trichosporonales</taxon>
        <taxon>Trichosporonaceae</taxon>
        <taxon>Vanrija</taxon>
    </lineage>
</organism>
<feature type="compositionally biased region" description="Basic residues" evidence="1">
    <location>
        <begin position="403"/>
        <end position="418"/>
    </location>
</feature>
<dbReference type="EMBL" id="CP086720">
    <property type="protein sequence ID" value="WOO85982.1"/>
    <property type="molecule type" value="Genomic_DNA"/>
</dbReference>
<reference evidence="2" key="1">
    <citation type="submission" date="2023-10" db="EMBL/GenBank/DDBJ databases">
        <authorList>
            <person name="Noh H."/>
        </authorList>
    </citation>
    <scope>NUCLEOTIDE SEQUENCE</scope>
    <source>
        <strain evidence="2">DUCC4014</strain>
    </source>
</reference>
<feature type="region of interest" description="Disordered" evidence="1">
    <location>
        <begin position="120"/>
        <end position="177"/>
    </location>
</feature>
<feature type="region of interest" description="Disordered" evidence="1">
    <location>
        <begin position="628"/>
        <end position="730"/>
    </location>
</feature>
<evidence type="ECO:0000313" key="3">
    <source>
        <dbReference type="Proteomes" id="UP000827549"/>
    </source>
</evidence>
<feature type="region of interest" description="Disordered" evidence="1">
    <location>
        <begin position="348"/>
        <end position="376"/>
    </location>
</feature>
<dbReference type="RefSeq" id="XP_062632008.1">
    <property type="nucleotide sequence ID" value="XM_062776024.1"/>
</dbReference>
<feature type="compositionally biased region" description="Basic residues" evidence="1">
    <location>
        <begin position="679"/>
        <end position="693"/>
    </location>
</feature>